<keyword evidence="1" id="KW-1133">Transmembrane helix</keyword>
<dbReference type="EMBL" id="CP002343">
    <property type="protein sequence ID" value="ADU49722.1"/>
    <property type="molecule type" value="Genomic_DNA"/>
</dbReference>
<evidence type="ECO:0000256" key="1">
    <source>
        <dbReference type="SAM" id="Phobius"/>
    </source>
</evidence>
<dbReference type="KEGG" id="ica:Intca_3238"/>
<organism evidence="2 3">
    <name type="scientific">Intrasporangium calvum (strain ATCC 23552 / DSM 43043 / JCM 3097 / NBRC 12989 / NCIMB 10167 / NRRL B-3866 / 7 KIP)</name>
    <dbReference type="NCBI Taxonomy" id="710696"/>
    <lineage>
        <taxon>Bacteria</taxon>
        <taxon>Bacillati</taxon>
        <taxon>Actinomycetota</taxon>
        <taxon>Actinomycetes</taxon>
        <taxon>Micrococcales</taxon>
        <taxon>Intrasporangiaceae</taxon>
        <taxon>Intrasporangium</taxon>
    </lineage>
</organism>
<dbReference type="Proteomes" id="UP000008914">
    <property type="component" value="Chromosome"/>
</dbReference>
<reference evidence="2 3" key="1">
    <citation type="journal article" date="2010" name="Stand. Genomic Sci.">
        <title>Complete genome sequence of Intrasporangium calvum type strain (7 KIP).</title>
        <authorList>
            <person name="Del Rio T.G."/>
            <person name="Chertkov O."/>
            <person name="Yasawong M."/>
            <person name="Lucas S."/>
            <person name="Deshpande S."/>
            <person name="Cheng J.F."/>
            <person name="Detter C."/>
            <person name="Tapia R."/>
            <person name="Han C."/>
            <person name="Goodwin L."/>
            <person name="Pitluck S."/>
            <person name="Liolios K."/>
            <person name="Ivanova N."/>
            <person name="Mavromatis K."/>
            <person name="Pati A."/>
            <person name="Chen A."/>
            <person name="Palaniappan K."/>
            <person name="Land M."/>
            <person name="Hauser L."/>
            <person name="Chang Y.J."/>
            <person name="Jeffries C.D."/>
            <person name="Rohde M."/>
            <person name="Pukall R."/>
            <person name="Sikorski J."/>
            <person name="Goker M."/>
            <person name="Woyke T."/>
            <person name="Bristow J."/>
            <person name="Eisen J.A."/>
            <person name="Markowitz V."/>
            <person name="Hugenholtz P."/>
            <person name="Kyrpides N.C."/>
            <person name="Klenk H.P."/>
            <person name="Lapidus A."/>
        </authorList>
    </citation>
    <scope>NUCLEOTIDE SEQUENCE [LARGE SCALE GENOMIC DNA]</scope>
    <source>
        <strain evidence="3">ATCC 23552 / DSM 43043 / JCM 3097 / NBRC 12989 / 7 KIP</strain>
    </source>
</reference>
<sequence>MGQQMNETLDRPGRTRAPGLSDAFGDLLRRPLTIRAAIVLLIAHLVAVGVLLDRQSATLERIERQASFTSEVAAPFPDADPEACWLVGAAAYADGRGPALVAQLASAPLLSACVHAAHEGAMGRSMAR</sequence>
<feature type="transmembrane region" description="Helical" evidence="1">
    <location>
        <begin position="32"/>
        <end position="52"/>
    </location>
</feature>
<keyword evidence="1" id="KW-0472">Membrane</keyword>
<accession>E6SDA4</accession>
<gene>
    <name evidence="2" type="ordered locus">Intca_3238</name>
</gene>
<dbReference type="HOGENOM" id="CLU_1956645_0_0_11"/>
<evidence type="ECO:0000313" key="3">
    <source>
        <dbReference type="Proteomes" id="UP000008914"/>
    </source>
</evidence>
<protein>
    <submittedName>
        <fullName evidence="2">Uncharacterized protein</fullName>
    </submittedName>
</protein>
<keyword evidence="1" id="KW-0812">Transmembrane</keyword>
<dbReference type="AlphaFoldDB" id="E6SDA4"/>
<proteinExistence type="predicted"/>
<name>E6SDA4_INTC7</name>
<keyword evidence="3" id="KW-1185">Reference proteome</keyword>
<evidence type="ECO:0000313" key="2">
    <source>
        <dbReference type="EMBL" id="ADU49722.1"/>
    </source>
</evidence>